<dbReference type="PATRIC" id="fig|52.7.peg.7771"/>
<reference evidence="2 3" key="1">
    <citation type="submission" date="2015-07" db="EMBL/GenBank/DDBJ databases">
        <title>Genome analysis of myxobacterium Chondromyces crocatus Cm c5 reveals a high potential for natural compound synthesis and the genetic basis for the loss of fruiting body formation.</title>
        <authorList>
            <person name="Zaburannyi N."/>
            <person name="Bunk B."/>
            <person name="Maier J."/>
            <person name="Overmann J."/>
            <person name="Mueller R."/>
        </authorList>
    </citation>
    <scope>NUCLEOTIDE SEQUENCE [LARGE SCALE GENOMIC DNA]</scope>
    <source>
        <strain evidence="2 3">Cm c5</strain>
    </source>
</reference>
<dbReference type="AlphaFoldDB" id="A0A0K1EPR8"/>
<evidence type="ECO:0000313" key="2">
    <source>
        <dbReference type="EMBL" id="AKT42851.1"/>
    </source>
</evidence>
<sequence>MRRLRDIDGNSTHRRHARFHMARCRRGGAIHSTLRNEMVPLFNQLKALERDREDASDLAVDALAEVYGAEDVLENCVRDLDAAAAAVDRQNPSLTVQRTIFPSGYGADIKRDGNAQLNALTPLRVRAQPFAVAHPGIAAALTAIDAAEAAFKAALAARVTADGEAARTFAEELEGRRAVRQQLDSAYGRLRDHYKARPALAERYFLKAGTSRAKKVGSKPVAPSPETTPGREQGAGCEAPQTEAASLSEEASARQVVAAASSEGAAASDGKSARGRLARATRGVTEVASAT</sequence>
<evidence type="ECO:0000256" key="1">
    <source>
        <dbReference type="SAM" id="MobiDB-lite"/>
    </source>
</evidence>
<dbReference type="KEGG" id="ccro:CMC5_070790"/>
<dbReference type="Proteomes" id="UP000067626">
    <property type="component" value="Chromosome"/>
</dbReference>
<dbReference type="EMBL" id="CP012159">
    <property type="protein sequence ID" value="AKT42851.1"/>
    <property type="molecule type" value="Genomic_DNA"/>
</dbReference>
<evidence type="ECO:0000313" key="3">
    <source>
        <dbReference type="Proteomes" id="UP000067626"/>
    </source>
</evidence>
<feature type="compositionally biased region" description="Low complexity" evidence="1">
    <location>
        <begin position="243"/>
        <end position="270"/>
    </location>
</feature>
<keyword evidence="3" id="KW-1185">Reference proteome</keyword>
<feature type="region of interest" description="Disordered" evidence="1">
    <location>
        <begin position="215"/>
        <end position="291"/>
    </location>
</feature>
<organism evidence="2 3">
    <name type="scientific">Chondromyces crocatus</name>
    <dbReference type="NCBI Taxonomy" id="52"/>
    <lineage>
        <taxon>Bacteria</taxon>
        <taxon>Pseudomonadati</taxon>
        <taxon>Myxococcota</taxon>
        <taxon>Polyangia</taxon>
        <taxon>Polyangiales</taxon>
        <taxon>Polyangiaceae</taxon>
        <taxon>Chondromyces</taxon>
    </lineage>
</organism>
<name>A0A0K1EPR8_CHOCO</name>
<protein>
    <submittedName>
        <fullName evidence="2">Uncharacterized protein</fullName>
    </submittedName>
</protein>
<gene>
    <name evidence="2" type="ORF">CMC5_070790</name>
</gene>
<accession>A0A0K1EPR8</accession>
<proteinExistence type="predicted"/>